<comment type="caution">
    <text evidence="1">The sequence shown here is derived from an EMBL/GenBank/DDBJ whole genome shotgun (WGS) entry which is preliminary data.</text>
</comment>
<dbReference type="EMBL" id="JACAGB010000006">
    <property type="protein sequence ID" value="KAF6358520.1"/>
    <property type="molecule type" value="Genomic_DNA"/>
</dbReference>
<organism evidence="1 2">
    <name type="scientific">Pipistrellus kuhlii</name>
    <name type="common">Kuhl's pipistrelle</name>
    <dbReference type="NCBI Taxonomy" id="59472"/>
    <lineage>
        <taxon>Eukaryota</taxon>
        <taxon>Metazoa</taxon>
        <taxon>Chordata</taxon>
        <taxon>Craniata</taxon>
        <taxon>Vertebrata</taxon>
        <taxon>Euteleostomi</taxon>
        <taxon>Mammalia</taxon>
        <taxon>Eutheria</taxon>
        <taxon>Laurasiatheria</taxon>
        <taxon>Chiroptera</taxon>
        <taxon>Yangochiroptera</taxon>
        <taxon>Vespertilionidae</taxon>
        <taxon>Pipistrellus</taxon>
    </lineage>
</organism>
<dbReference type="AlphaFoldDB" id="A0A7J7YAK3"/>
<proteinExistence type="predicted"/>
<protein>
    <submittedName>
        <fullName evidence="1">Uncharacterized protein</fullName>
    </submittedName>
</protein>
<keyword evidence="2" id="KW-1185">Reference proteome</keyword>
<reference evidence="1 2" key="1">
    <citation type="journal article" date="2020" name="Nature">
        <title>Six reference-quality genomes reveal evolution of bat adaptations.</title>
        <authorList>
            <person name="Jebb D."/>
            <person name="Huang Z."/>
            <person name="Pippel M."/>
            <person name="Hughes G.M."/>
            <person name="Lavrichenko K."/>
            <person name="Devanna P."/>
            <person name="Winkler S."/>
            <person name="Jermiin L.S."/>
            <person name="Skirmuntt E.C."/>
            <person name="Katzourakis A."/>
            <person name="Burkitt-Gray L."/>
            <person name="Ray D.A."/>
            <person name="Sullivan K.A.M."/>
            <person name="Roscito J.G."/>
            <person name="Kirilenko B.M."/>
            <person name="Davalos L.M."/>
            <person name="Corthals A.P."/>
            <person name="Power M.L."/>
            <person name="Jones G."/>
            <person name="Ransome R.D."/>
            <person name="Dechmann D.K.N."/>
            <person name="Locatelli A.G."/>
            <person name="Puechmaille S.J."/>
            <person name="Fedrigo O."/>
            <person name="Jarvis E.D."/>
            <person name="Hiller M."/>
            <person name="Vernes S.C."/>
            <person name="Myers E.W."/>
            <person name="Teeling E.C."/>
        </authorList>
    </citation>
    <scope>NUCLEOTIDE SEQUENCE [LARGE SCALE GENOMIC DNA]</scope>
    <source>
        <strain evidence="1">MPipKuh1</strain>
        <tissue evidence="1">Flight muscle</tissue>
    </source>
</reference>
<evidence type="ECO:0000313" key="1">
    <source>
        <dbReference type="EMBL" id="KAF6358520.1"/>
    </source>
</evidence>
<name>A0A7J7YAK3_PIPKU</name>
<sequence length="145" mass="15924">MEANLTYKLLVPIASNVSCCQKKQKQKCPFRGLGTLSPPGRRCPSSPWRVAVAFLIAPAAFDQELLHSGSFFTSKLGNLISSCLFPSPRAQPAPQVGWSLGKTVQTAFSILLGARGQSFVRLSSLILSLHNWCQRETRRGNMTLF</sequence>
<evidence type="ECO:0000313" key="2">
    <source>
        <dbReference type="Proteomes" id="UP000558488"/>
    </source>
</evidence>
<accession>A0A7J7YAK3</accession>
<dbReference type="Proteomes" id="UP000558488">
    <property type="component" value="Unassembled WGS sequence"/>
</dbReference>
<gene>
    <name evidence="1" type="ORF">mPipKuh1_010342</name>
</gene>